<name>A0A1X7UBQ5_AMPQE</name>
<dbReference type="InterPro" id="IPR043502">
    <property type="entry name" value="DNA/RNA_pol_sf"/>
</dbReference>
<dbReference type="AlphaFoldDB" id="A0A1X7UBQ5"/>
<evidence type="ECO:0000313" key="2">
    <source>
        <dbReference type="EnsemblMetazoa" id="Aqu2.1.25373_001"/>
    </source>
</evidence>
<protein>
    <recommendedName>
        <fullName evidence="1">Reverse transcriptase Ty1/copia-type domain-containing protein</fullName>
    </recommendedName>
</protein>
<organism evidence="2">
    <name type="scientific">Amphimedon queenslandica</name>
    <name type="common">Sponge</name>
    <dbReference type="NCBI Taxonomy" id="400682"/>
    <lineage>
        <taxon>Eukaryota</taxon>
        <taxon>Metazoa</taxon>
        <taxon>Porifera</taxon>
        <taxon>Demospongiae</taxon>
        <taxon>Heteroscleromorpha</taxon>
        <taxon>Haplosclerida</taxon>
        <taxon>Niphatidae</taxon>
        <taxon>Amphimedon</taxon>
    </lineage>
</organism>
<dbReference type="STRING" id="400682.A0A1X7UBQ5"/>
<sequence length="163" mass="18798">MDYDETFSPVVRFESVCCVLALAAHFEMKLHQMDVTTAFLNGELMEVYMSQPEAFKVKGKENYVCQLKRSIYELKQSPRCWNTTLDMQLKSMGFAQTKGDPCLYVSMDGDPVIIAVYVDDILIAAVTDENKPMLRDLTSKIWENSHIFLESKWCRIQQQTLYG</sequence>
<evidence type="ECO:0000259" key="1">
    <source>
        <dbReference type="Pfam" id="PF07727"/>
    </source>
</evidence>
<dbReference type="eggNOG" id="KOG0017">
    <property type="taxonomic scope" value="Eukaryota"/>
</dbReference>
<accession>A0A1X7UBQ5</accession>
<reference evidence="2" key="1">
    <citation type="submission" date="2017-05" db="UniProtKB">
        <authorList>
            <consortium name="EnsemblMetazoa"/>
        </authorList>
    </citation>
    <scope>IDENTIFICATION</scope>
</reference>
<dbReference type="EnsemblMetazoa" id="Aqu2.1.25373_001">
    <property type="protein sequence ID" value="Aqu2.1.25373_001"/>
    <property type="gene ID" value="Aqu2.1.25373"/>
</dbReference>
<feature type="domain" description="Reverse transcriptase Ty1/copia-type" evidence="1">
    <location>
        <begin position="2"/>
        <end position="139"/>
    </location>
</feature>
<dbReference type="InterPro" id="IPR013103">
    <property type="entry name" value="RVT_2"/>
</dbReference>
<dbReference type="SUPFAM" id="SSF56672">
    <property type="entry name" value="DNA/RNA polymerases"/>
    <property type="match status" value="1"/>
</dbReference>
<dbReference type="Pfam" id="PF07727">
    <property type="entry name" value="RVT_2"/>
    <property type="match status" value="1"/>
</dbReference>
<dbReference type="InParanoid" id="A0A1X7UBQ5"/>
<proteinExistence type="predicted"/>